<keyword evidence="3" id="KW-1185">Reference proteome</keyword>
<dbReference type="Proteomes" id="UP001317629">
    <property type="component" value="Chromosome"/>
</dbReference>
<sequence>MKKAFALSFMVAACLPPTAQAHHLDAYDARIRTEANLPAAWFACKKSDDCALVSAPCQSGLAVSAAHAEEAQDRLNHTYFFCLGSAKDDTAASCEARRCVTEPKKK</sequence>
<evidence type="ECO:0000313" key="3">
    <source>
        <dbReference type="Proteomes" id="UP001317629"/>
    </source>
</evidence>
<organism evidence="2 3">
    <name type="scientific">Methylocystis iwaonis</name>
    <dbReference type="NCBI Taxonomy" id="2885079"/>
    <lineage>
        <taxon>Bacteria</taxon>
        <taxon>Pseudomonadati</taxon>
        <taxon>Pseudomonadota</taxon>
        <taxon>Alphaproteobacteria</taxon>
        <taxon>Hyphomicrobiales</taxon>
        <taxon>Methylocystaceae</taxon>
        <taxon>Methylocystis</taxon>
    </lineage>
</organism>
<evidence type="ECO:0000256" key="1">
    <source>
        <dbReference type="SAM" id="SignalP"/>
    </source>
</evidence>
<keyword evidence="1" id="KW-0732">Signal</keyword>
<dbReference type="RefSeq" id="WP_281928280.1">
    <property type="nucleotide sequence ID" value="NZ_AP027142.1"/>
</dbReference>
<name>A0ABN6VH05_9HYPH</name>
<protein>
    <submittedName>
        <fullName evidence="2">Uncharacterized protein</fullName>
    </submittedName>
</protein>
<feature type="chain" id="PRO_5047277542" evidence="1">
    <location>
        <begin position="22"/>
        <end position="106"/>
    </location>
</feature>
<proteinExistence type="predicted"/>
<dbReference type="EMBL" id="AP027142">
    <property type="protein sequence ID" value="BDV34980.1"/>
    <property type="molecule type" value="Genomic_DNA"/>
</dbReference>
<reference evidence="2 3" key="1">
    <citation type="journal article" date="2023" name="Int. J. Syst. Evol. Microbiol.">
        <title>Methylocystis iwaonis sp. nov., a type II methane-oxidizing bacterium from surface soil of a rice paddy field in Japan, and emended description of the genus Methylocystis (ex Whittenbury et al. 1970) Bowman et al. 1993.</title>
        <authorList>
            <person name="Kaise H."/>
            <person name="Sawadogo J.B."/>
            <person name="Alam M.S."/>
            <person name="Ueno C."/>
            <person name="Dianou D."/>
            <person name="Shinjo R."/>
            <person name="Asakawa S."/>
        </authorList>
    </citation>
    <scope>NUCLEOTIDE SEQUENCE [LARGE SCALE GENOMIC DNA]</scope>
    <source>
        <strain evidence="2 3">SS37A-Re</strain>
    </source>
</reference>
<feature type="signal peptide" evidence="1">
    <location>
        <begin position="1"/>
        <end position="21"/>
    </location>
</feature>
<gene>
    <name evidence="2" type="ORF">SS37A_25090</name>
</gene>
<evidence type="ECO:0000313" key="2">
    <source>
        <dbReference type="EMBL" id="BDV34980.1"/>
    </source>
</evidence>
<accession>A0ABN6VH05</accession>